<sequence>MVTAAATAVAQIYPWATAVEVAQGQATAIAVAQRKSGRPRWRSPDQNLGDGCRRPEMLRATATASPPLYGAGGYSGGRGFVEVGGREGGGGGVGGGVKEGVLILLIILK</sequence>
<gene>
    <name evidence="1" type="ORF">Slati_3146900</name>
</gene>
<reference evidence="1" key="2">
    <citation type="journal article" date="2024" name="Plant">
        <title>Genomic evolution and insights into agronomic trait innovations of Sesamum species.</title>
        <authorList>
            <person name="Miao H."/>
            <person name="Wang L."/>
            <person name="Qu L."/>
            <person name="Liu H."/>
            <person name="Sun Y."/>
            <person name="Le M."/>
            <person name="Wang Q."/>
            <person name="Wei S."/>
            <person name="Zheng Y."/>
            <person name="Lin W."/>
            <person name="Duan Y."/>
            <person name="Cao H."/>
            <person name="Xiong S."/>
            <person name="Wang X."/>
            <person name="Wei L."/>
            <person name="Li C."/>
            <person name="Ma Q."/>
            <person name="Ju M."/>
            <person name="Zhao R."/>
            <person name="Li G."/>
            <person name="Mu C."/>
            <person name="Tian Q."/>
            <person name="Mei H."/>
            <person name="Zhang T."/>
            <person name="Gao T."/>
            <person name="Zhang H."/>
        </authorList>
    </citation>
    <scope>NUCLEOTIDE SEQUENCE</scope>
    <source>
        <strain evidence="1">KEN1</strain>
    </source>
</reference>
<dbReference type="AlphaFoldDB" id="A0AAW2UUU5"/>
<accession>A0AAW2UUU5</accession>
<name>A0AAW2UUU5_9LAMI</name>
<dbReference type="EMBL" id="JACGWN010000011">
    <property type="protein sequence ID" value="KAL0421240.1"/>
    <property type="molecule type" value="Genomic_DNA"/>
</dbReference>
<organism evidence="1">
    <name type="scientific">Sesamum latifolium</name>
    <dbReference type="NCBI Taxonomy" id="2727402"/>
    <lineage>
        <taxon>Eukaryota</taxon>
        <taxon>Viridiplantae</taxon>
        <taxon>Streptophyta</taxon>
        <taxon>Embryophyta</taxon>
        <taxon>Tracheophyta</taxon>
        <taxon>Spermatophyta</taxon>
        <taxon>Magnoliopsida</taxon>
        <taxon>eudicotyledons</taxon>
        <taxon>Gunneridae</taxon>
        <taxon>Pentapetalae</taxon>
        <taxon>asterids</taxon>
        <taxon>lamiids</taxon>
        <taxon>Lamiales</taxon>
        <taxon>Pedaliaceae</taxon>
        <taxon>Sesamum</taxon>
    </lineage>
</organism>
<proteinExistence type="predicted"/>
<reference evidence="1" key="1">
    <citation type="submission" date="2020-06" db="EMBL/GenBank/DDBJ databases">
        <authorList>
            <person name="Li T."/>
            <person name="Hu X."/>
            <person name="Zhang T."/>
            <person name="Song X."/>
            <person name="Zhang H."/>
            <person name="Dai N."/>
            <person name="Sheng W."/>
            <person name="Hou X."/>
            <person name="Wei L."/>
        </authorList>
    </citation>
    <scope>NUCLEOTIDE SEQUENCE</scope>
    <source>
        <strain evidence="1">KEN1</strain>
        <tissue evidence="1">Leaf</tissue>
    </source>
</reference>
<protein>
    <submittedName>
        <fullName evidence="1">Uncharacterized protein</fullName>
    </submittedName>
</protein>
<evidence type="ECO:0000313" key="1">
    <source>
        <dbReference type="EMBL" id="KAL0421240.1"/>
    </source>
</evidence>
<comment type="caution">
    <text evidence="1">The sequence shown here is derived from an EMBL/GenBank/DDBJ whole genome shotgun (WGS) entry which is preliminary data.</text>
</comment>